<proteinExistence type="predicted"/>
<evidence type="ECO:0008006" key="3">
    <source>
        <dbReference type="Google" id="ProtNLM"/>
    </source>
</evidence>
<reference evidence="1 2" key="1">
    <citation type="journal article" date="2019" name="Sci. Rep.">
        <title>Orb-weaving spider Araneus ventricosus genome elucidates the spidroin gene catalogue.</title>
        <authorList>
            <person name="Kono N."/>
            <person name="Nakamura H."/>
            <person name="Ohtoshi R."/>
            <person name="Moran D.A.P."/>
            <person name="Shinohara A."/>
            <person name="Yoshida Y."/>
            <person name="Fujiwara M."/>
            <person name="Mori M."/>
            <person name="Tomita M."/>
            <person name="Arakawa K."/>
        </authorList>
    </citation>
    <scope>NUCLEOTIDE SEQUENCE [LARGE SCALE GENOMIC DNA]</scope>
</reference>
<protein>
    <recommendedName>
        <fullName evidence="3">Transposable element Tc3 transposase</fullName>
    </recommendedName>
</protein>
<dbReference type="InterPro" id="IPR036397">
    <property type="entry name" value="RNaseH_sf"/>
</dbReference>
<dbReference type="AlphaFoldDB" id="A0A4Y2C7X6"/>
<dbReference type="Proteomes" id="UP000499080">
    <property type="component" value="Unassembled WGS sequence"/>
</dbReference>
<sequence>MSFGDVWLIAKFSDEKKWYLDGPDGIACYWHDFRKELRSMFIGQNGGGFLMVWAAVCFDSQTSLAVIRIENNLKTTKRHLPVVRQLFNTCLQINVRVA</sequence>
<dbReference type="GO" id="GO:0003676">
    <property type="term" value="F:nucleic acid binding"/>
    <property type="evidence" value="ECO:0007669"/>
    <property type="project" value="InterPro"/>
</dbReference>
<accession>A0A4Y2C7X6</accession>
<gene>
    <name evidence="1" type="ORF">AVEN_77337_1</name>
</gene>
<name>A0A4Y2C7X6_ARAVE</name>
<keyword evidence="2" id="KW-1185">Reference proteome</keyword>
<dbReference type="OrthoDB" id="5857894at2759"/>
<dbReference type="EMBL" id="BGPR01000158">
    <property type="protein sequence ID" value="GBM00522.1"/>
    <property type="molecule type" value="Genomic_DNA"/>
</dbReference>
<comment type="caution">
    <text evidence="1">The sequence shown here is derived from an EMBL/GenBank/DDBJ whole genome shotgun (WGS) entry which is preliminary data.</text>
</comment>
<evidence type="ECO:0000313" key="1">
    <source>
        <dbReference type="EMBL" id="GBM00522.1"/>
    </source>
</evidence>
<dbReference type="Gene3D" id="3.30.420.10">
    <property type="entry name" value="Ribonuclease H-like superfamily/Ribonuclease H"/>
    <property type="match status" value="1"/>
</dbReference>
<evidence type="ECO:0000313" key="2">
    <source>
        <dbReference type="Proteomes" id="UP000499080"/>
    </source>
</evidence>
<organism evidence="1 2">
    <name type="scientific">Araneus ventricosus</name>
    <name type="common">Orbweaver spider</name>
    <name type="synonym">Epeira ventricosa</name>
    <dbReference type="NCBI Taxonomy" id="182803"/>
    <lineage>
        <taxon>Eukaryota</taxon>
        <taxon>Metazoa</taxon>
        <taxon>Ecdysozoa</taxon>
        <taxon>Arthropoda</taxon>
        <taxon>Chelicerata</taxon>
        <taxon>Arachnida</taxon>
        <taxon>Araneae</taxon>
        <taxon>Araneomorphae</taxon>
        <taxon>Entelegynae</taxon>
        <taxon>Araneoidea</taxon>
        <taxon>Araneidae</taxon>
        <taxon>Araneus</taxon>
    </lineage>
</organism>